<sequence length="959" mass="106954">MYFQYKFSNLLGTVYRKGQLVFSRDGDSIFVPVGNKITCYDLRNGRSYTMPVEISSNFSAMAISPDGLLLLASSDAGNMYMISVLRRRIIYTKIFKKSCRAIEFSPDGKYFAIARGTKVYVYKCAGMQHRLFNPFDTERVCSAATSSVMCLAWSFDSRLLVFGSLDMVTRVFPVKNMQLAKQVAEMGNNTSSIIGVHFQPNTYHLYTVCQSGKIKYFECQLKPEELHERESYAMKLARKAEQVKKEQAVAGTEEEGTNDVKPMEVEESVKWLNYRLGHNYSAGTLMLLHKKNNNEASSDDEDDDDTKEVQHDKRVTIKRSCYHNESDVLVIACTNGNLALFDMKDGCSLLHRLRVSTRGISSVAINLTGDWVALGVPYLGQLVVWEMRSENYVLKQQGHSKNMSVVAYSPDGSCIATGGEDGKVKLWSTVSSFCYVTFTEHTAAITGLAFTQSGRAVLSSSLDGTVRAFDMMRYRNFKTLTSPQATQFTCLAVDTSGELVAAGGQDSHQIYVWSLKLGSLLEVLSGHTGPVRSICFSPAIGSSMLVSTAWDRTLKIWDNINTTQARESILLHADGISLCLRPDGEQVSVAAMDGNIYLFNCRTATEEGCIEGRRDLGLTREFDAELTADKTLETKYFEKLCYSSDGKQLLAGGKSKYVCVYSTAEMMLVKKYTITENRSLEGTRERFSVIAAKTGVRLSQVERRGAKTLGGDHSLRSFRRDIRVTDLAFAPTGRSFVVCCSEGMLIYSQDSDWLFDPLSLDIENTPSAVKRKLKQEEWGLALMMAIKLNIDSVKKEVLESIPMDALSVVVSGLPPRYVEGLLQFLAEGIESTQHVGVYARWARDTLFLHGTALKARAPQMITAINALYRALNMHHNNLNSLCASNEHTLRYLRRECAVRKHKTRMLQLKGDADKSDAENDQQTPEQMDQDSGSDDGEDMQSLVAFGDSDTDTELTELVK</sequence>
<dbReference type="PROSITE" id="PS50082">
    <property type="entry name" value="WD_REPEATS_2"/>
    <property type="match status" value="3"/>
</dbReference>
<feature type="region of interest" description="Disordered" evidence="7">
    <location>
        <begin position="907"/>
        <end position="959"/>
    </location>
</feature>
<dbReference type="Pfam" id="PF00400">
    <property type="entry name" value="WD40"/>
    <property type="match status" value="4"/>
</dbReference>
<dbReference type="InterPro" id="IPR011047">
    <property type="entry name" value="Quinoprotein_ADH-like_sf"/>
</dbReference>
<comment type="similarity">
    <text evidence="2">Belongs to the WD repeat PWP2 family.</text>
</comment>
<dbReference type="EMBL" id="IACF01003351">
    <property type="protein sequence ID" value="LAB68968.1"/>
    <property type="molecule type" value="mRNA"/>
</dbReference>
<dbReference type="Gene3D" id="2.130.10.10">
    <property type="entry name" value="YVTN repeat-like/Quinoprotein amine dehydrogenase"/>
    <property type="match status" value="3"/>
</dbReference>
<keyword evidence="3 6" id="KW-0853">WD repeat</keyword>
<evidence type="ECO:0000256" key="2">
    <source>
        <dbReference type="ARBA" id="ARBA00010226"/>
    </source>
</evidence>
<evidence type="ECO:0000259" key="8">
    <source>
        <dbReference type="Pfam" id="PF04003"/>
    </source>
</evidence>
<dbReference type="InterPro" id="IPR036322">
    <property type="entry name" value="WD40_repeat_dom_sf"/>
</dbReference>
<dbReference type="Pfam" id="PF04003">
    <property type="entry name" value="Utp12"/>
    <property type="match status" value="1"/>
</dbReference>
<reference evidence="10" key="1">
    <citation type="submission" date="2017-11" db="EMBL/GenBank/DDBJ databases">
        <title>The sensing device of the deep-sea amphipod.</title>
        <authorList>
            <person name="Kobayashi H."/>
            <person name="Nagahama T."/>
            <person name="Arai W."/>
            <person name="Sasagawa Y."/>
            <person name="Umeda M."/>
            <person name="Hayashi T."/>
            <person name="Nikaido I."/>
            <person name="Watanabe H."/>
            <person name="Oguri K."/>
            <person name="Kitazato H."/>
            <person name="Fujioka K."/>
            <person name="Kido Y."/>
            <person name="Takami H."/>
        </authorList>
    </citation>
    <scope>NUCLEOTIDE SEQUENCE</scope>
    <source>
        <tissue evidence="10">Whole body</tissue>
    </source>
</reference>
<protein>
    <submittedName>
        <fullName evidence="9">Periodic tryptophan protein 2 homolog</fullName>
    </submittedName>
</protein>
<accession>A0A2P2I4L5</accession>
<evidence type="ECO:0000256" key="7">
    <source>
        <dbReference type="SAM" id="MobiDB-lite"/>
    </source>
</evidence>
<dbReference type="GO" id="GO:0034388">
    <property type="term" value="C:Pwp2p-containing subcomplex of 90S preribosome"/>
    <property type="evidence" value="ECO:0007669"/>
    <property type="project" value="TreeGrafter"/>
</dbReference>
<dbReference type="InterPro" id="IPR007148">
    <property type="entry name" value="SSU_processome_Utp12"/>
</dbReference>
<feature type="repeat" description="WD" evidence="6">
    <location>
        <begin position="524"/>
        <end position="558"/>
    </location>
</feature>
<dbReference type="AlphaFoldDB" id="A0A2P2I4L5"/>
<evidence type="ECO:0000256" key="3">
    <source>
        <dbReference type="ARBA" id="ARBA00022574"/>
    </source>
</evidence>
<dbReference type="GO" id="GO:0032040">
    <property type="term" value="C:small-subunit processome"/>
    <property type="evidence" value="ECO:0007669"/>
    <property type="project" value="TreeGrafter"/>
</dbReference>
<dbReference type="GO" id="GO:0000462">
    <property type="term" value="P:maturation of SSU-rRNA from tricistronic rRNA transcript (SSU-rRNA, 5.8S rRNA, LSU-rRNA)"/>
    <property type="evidence" value="ECO:0007669"/>
    <property type="project" value="TreeGrafter"/>
</dbReference>
<dbReference type="InterPro" id="IPR001680">
    <property type="entry name" value="WD40_rpt"/>
</dbReference>
<dbReference type="GO" id="GO:0000028">
    <property type="term" value="P:ribosomal small subunit assembly"/>
    <property type="evidence" value="ECO:0007669"/>
    <property type="project" value="TreeGrafter"/>
</dbReference>
<dbReference type="PROSITE" id="PS50294">
    <property type="entry name" value="WD_REPEATS_REGION"/>
    <property type="match status" value="3"/>
</dbReference>
<feature type="domain" description="Small-subunit processome Utp12" evidence="8">
    <location>
        <begin position="792"/>
        <end position="893"/>
    </location>
</feature>
<evidence type="ECO:0000313" key="9">
    <source>
        <dbReference type="EMBL" id="LAB68968.1"/>
    </source>
</evidence>
<dbReference type="SMART" id="SM00320">
    <property type="entry name" value="WD40"/>
    <property type="match status" value="13"/>
</dbReference>
<dbReference type="PANTHER" id="PTHR19858:SF0">
    <property type="entry name" value="PERIODIC TRYPTOPHAN PROTEIN 2 HOMOLOG"/>
    <property type="match status" value="1"/>
</dbReference>
<evidence type="ECO:0000256" key="1">
    <source>
        <dbReference type="ARBA" id="ARBA00004604"/>
    </source>
</evidence>
<proteinExistence type="evidence at transcript level"/>
<dbReference type="SUPFAM" id="SSF50998">
    <property type="entry name" value="Quinoprotein alcohol dehydrogenase-like"/>
    <property type="match status" value="1"/>
</dbReference>
<evidence type="ECO:0000256" key="4">
    <source>
        <dbReference type="ARBA" id="ARBA00022737"/>
    </source>
</evidence>
<dbReference type="PANTHER" id="PTHR19858">
    <property type="entry name" value="WD40 REPEAT PROTEIN"/>
    <property type="match status" value="1"/>
</dbReference>
<feature type="compositionally biased region" description="Acidic residues" evidence="7">
    <location>
        <begin position="927"/>
        <end position="938"/>
    </location>
</feature>
<dbReference type="InterPro" id="IPR015943">
    <property type="entry name" value="WD40/YVTN_repeat-like_dom_sf"/>
</dbReference>
<dbReference type="CDD" id="cd00200">
    <property type="entry name" value="WD40"/>
    <property type="match status" value="1"/>
</dbReference>
<feature type="compositionally biased region" description="Acidic residues" evidence="7">
    <location>
        <begin position="948"/>
        <end position="959"/>
    </location>
</feature>
<comment type="subcellular location">
    <subcellularLocation>
        <location evidence="1">Nucleus</location>
        <location evidence="1">Nucleolus</location>
    </subcellularLocation>
</comment>
<feature type="repeat" description="WD" evidence="6">
    <location>
        <begin position="438"/>
        <end position="479"/>
    </location>
</feature>
<evidence type="ECO:0000256" key="6">
    <source>
        <dbReference type="PROSITE-ProRule" id="PRU00221"/>
    </source>
</evidence>
<dbReference type="SUPFAM" id="SSF50978">
    <property type="entry name" value="WD40 repeat-like"/>
    <property type="match status" value="1"/>
</dbReference>
<evidence type="ECO:0000256" key="5">
    <source>
        <dbReference type="ARBA" id="ARBA00023242"/>
    </source>
</evidence>
<reference evidence="9" key="2">
    <citation type="journal article" date="2018" name="Biosci. Biotechnol. Biochem.">
        <title>Polysaccharide hydrolase of the hadal zone amphipods Hirondellea gigas.</title>
        <authorList>
            <person name="Kobayashi H."/>
            <person name="Nagahama T."/>
            <person name="Arai W."/>
            <person name="Sasagawa Y."/>
            <person name="Umeda M."/>
            <person name="Hayashi T."/>
            <person name="Nikaido I."/>
            <person name="Watanabe H."/>
            <person name="Oguri K."/>
            <person name="Kitazato H."/>
            <person name="Fujioka K."/>
            <person name="Kido Y."/>
            <person name="Takami H."/>
        </authorList>
    </citation>
    <scope>NUCLEOTIDE SEQUENCE</scope>
    <source>
        <tissue evidence="9">Whole body</tissue>
    </source>
</reference>
<feature type="repeat" description="WD" evidence="6">
    <location>
        <begin position="396"/>
        <end position="428"/>
    </location>
</feature>
<dbReference type="EMBL" id="IACT01003743">
    <property type="protein sequence ID" value="LAC22969.1"/>
    <property type="molecule type" value="mRNA"/>
</dbReference>
<evidence type="ECO:0000313" key="10">
    <source>
        <dbReference type="EMBL" id="LAC22969.1"/>
    </source>
</evidence>
<name>A0A2P2I4L5_9CRUS</name>
<dbReference type="InterPro" id="IPR027145">
    <property type="entry name" value="PWP2"/>
</dbReference>
<keyword evidence="4" id="KW-0677">Repeat</keyword>
<keyword evidence="5" id="KW-0539">Nucleus</keyword>
<organism evidence="9">
    <name type="scientific">Hirondellea gigas</name>
    <dbReference type="NCBI Taxonomy" id="1518452"/>
    <lineage>
        <taxon>Eukaryota</taxon>
        <taxon>Metazoa</taxon>
        <taxon>Ecdysozoa</taxon>
        <taxon>Arthropoda</taxon>
        <taxon>Crustacea</taxon>
        <taxon>Multicrustacea</taxon>
        <taxon>Malacostraca</taxon>
        <taxon>Eumalacostraca</taxon>
        <taxon>Peracarida</taxon>
        <taxon>Amphipoda</taxon>
        <taxon>Amphilochidea</taxon>
        <taxon>Lysianassida</taxon>
        <taxon>Lysianassidira</taxon>
        <taxon>Lysianassoidea</taxon>
        <taxon>Lysianassidae</taxon>
        <taxon>Hirondellea</taxon>
    </lineage>
</organism>